<dbReference type="EMBL" id="BCNV01000001">
    <property type="protein sequence ID" value="GAS81457.1"/>
    <property type="molecule type" value="Genomic_DNA"/>
</dbReference>
<accession>A0A100VKD8</accession>
<evidence type="ECO:0000313" key="3">
    <source>
        <dbReference type="EMBL" id="GAS81457.1"/>
    </source>
</evidence>
<dbReference type="GO" id="GO:0016787">
    <property type="term" value="F:hydrolase activity"/>
    <property type="evidence" value="ECO:0007669"/>
    <property type="project" value="UniProtKB-KW"/>
</dbReference>
<dbReference type="InterPro" id="IPR006680">
    <property type="entry name" value="Amidohydro-rel"/>
</dbReference>
<dbReference type="SUPFAM" id="SSF51556">
    <property type="entry name" value="Metallo-dependent hydrolases"/>
    <property type="match status" value="1"/>
</dbReference>
<proteinExistence type="inferred from homology"/>
<protein>
    <submittedName>
        <fullName evidence="3">Amidohydrolase</fullName>
    </submittedName>
</protein>
<dbReference type="PANTHER" id="PTHR43569:SF2">
    <property type="entry name" value="AMIDOHYDROLASE-RELATED DOMAIN-CONTAINING PROTEIN"/>
    <property type="match status" value="1"/>
</dbReference>
<dbReference type="InterPro" id="IPR032466">
    <property type="entry name" value="Metal_Hydrolase"/>
</dbReference>
<evidence type="ECO:0000259" key="2">
    <source>
        <dbReference type="Pfam" id="PF04909"/>
    </source>
</evidence>
<keyword evidence="3" id="KW-0378">Hydrolase</keyword>
<evidence type="ECO:0000313" key="4">
    <source>
        <dbReference type="Proteomes" id="UP000069697"/>
    </source>
</evidence>
<sequence>MKLDAHQHFWEYNIAEYGWIGEEMKAIRQSFLPQDLEPLLVQSGLDGCIAVQARQSLTETEWLLQLADRDECIKGVVGWVDLCSDDVQNQLELLASNPYLKGVRHVVQDEPDLQYVLRKDFQRGISSLKEYDLAYDLLVSKEQLPYAVELVKSFPEQRFVLDHLAKPDIKSGMLSPWKESLESLAAQPNAYCKLSGMVTEADWANWTPSDFTAYLNIAIEAFGADRLMFGSDWPVSILAASYNDVCGLITTHINALPIADQQMILGGTCATFYQIS</sequence>
<reference evidence="4" key="2">
    <citation type="submission" date="2016-01" db="EMBL/GenBank/DDBJ databases">
        <title>Draft Genome Sequence of Paenibacillus amylolyticus Heshi-A3 that Was Isolated from Fermented Rice Bran with Aging Salted Mackerel, Which Was Named Heshiko as Traditional Fermented Seafood in Japan.</title>
        <authorList>
            <person name="Akuzawa S."/>
            <person name="Nakagawa J."/>
            <person name="Kanekatsu T."/>
            <person name="Kubota E."/>
            <person name="Ohtake R."/>
            <person name="Suzuki T."/>
            <person name="Kanesaki Y."/>
        </authorList>
    </citation>
    <scope>NUCLEOTIDE SEQUENCE [LARGE SCALE GENOMIC DNA]</scope>
    <source>
        <strain evidence="4">Heshi-A3</strain>
    </source>
</reference>
<dbReference type="AlphaFoldDB" id="A0A100VKD8"/>
<comment type="similarity">
    <text evidence="1">Belongs to the metallo-dependent hydrolases superfamily.</text>
</comment>
<dbReference type="Pfam" id="PF04909">
    <property type="entry name" value="Amidohydro_2"/>
    <property type="match status" value="1"/>
</dbReference>
<name>A0A100VKD8_PAEAM</name>
<dbReference type="PANTHER" id="PTHR43569">
    <property type="entry name" value="AMIDOHYDROLASE"/>
    <property type="match status" value="1"/>
</dbReference>
<dbReference type="InterPro" id="IPR052350">
    <property type="entry name" value="Metallo-dep_Lactonases"/>
</dbReference>
<dbReference type="Proteomes" id="UP000069697">
    <property type="component" value="Unassembled WGS sequence"/>
</dbReference>
<reference evidence="3 4" key="1">
    <citation type="journal article" date="2016" name="Genome Announc.">
        <title>Draft Genome Sequence of Paenibacillus amylolyticus Heshi-A3, Isolated from Fermented Rice Bran in a Japanese Fermented Seafood Dish.</title>
        <authorList>
            <person name="Akuzawa S."/>
            <person name="Nagaoka J."/>
            <person name="Kanekatsu M."/>
            <person name="Kubota E."/>
            <person name="Ohtake R."/>
            <person name="Suzuki T."/>
            <person name="Kanesaki Y."/>
        </authorList>
    </citation>
    <scope>NUCLEOTIDE SEQUENCE [LARGE SCALE GENOMIC DNA]</scope>
    <source>
        <strain evidence="3 4">Heshi-A3</strain>
    </source>
</reference>
<dbReference type="Gene3D" id="3.20.20.140">
    <property type="entry name" value="Metal-dependent hydrolases"/>
    <property type="match status" value="1"/>
</dbReference>
<comment type="caution">
    <text evidence="3">The sequence shown here is derived from an EMBL/GenBank/DDBJ whole genome shotgun (WGS) entry which is preliminary data.</text>
</comment>
<gene>
    <name evidence="3" type="ORF">PAHA3_1531</name>
</gene>
<organism evidence="3 4">
    <name type="scientific">Paenibacillus amylolyticus</name>
    <dbReference type="NCBI Taxonomy" id="1451"/>
    <lineage>
        <taxon>Bacteria</taxon>
        <taxon>Bacillati</taxon>
        <taxon>Bacillota</taxon>
        <taxon>Bacilli</taxon>
        <taxon>Bacillales</taxon>
        <taxon>Paenibacillaceae</taxon>
        <taxon>Paenibacillus</taxon>
    </lineage>
</organism>
<dbReference type="RefSeq" id="WP_062834160.1">
    <property type="nucleotide sequence ID" value="NZ_BCNV01000001.1"/>
</dbReference>
<feature type="domain" description="Amidohydrolase-related" evidence="2">
    <location>
        <begin position="4"/>
        <end position="274"/>
    </location>
</feature>
<evidence type="ECO:0000256" key="1">
    <source>
        <dbReference type="ARBA" id="ARBA00038310"/>
    </source>
</evidence>